<dbReference type="EMBL" id="CP028102">
    <property type="protein sequence ID" value="AVQ19513.1"/>
    <property type="molecule type" value="Genomic_DNA"/>
</dbReference>
<gene>
    <name evidence="1" type="ORF">C4N19_10595</name>
</gene>
<evidence type="ECO:0000313" key="2">
    <source>
        <dbReference type="Proteomes" id="UP000240258"/>
    </source>
</evidence>
<dbReference type="InterPro" id="IPR047741">
    <property type="entry name" value="DIP1984-like"/>
</dbReference>
<dbReference type="Proteomes" id="UP000240258">
    <property type="component" value="Chromosome"/>
</dbReference>
<organism evidence="1 2">
    <name type="scientific">Fusobacterium mortiferum ATCC 9817</name>
    <dbReference type="NCBI Taxonomy" id="469616"/>
    <lineage>
        <taxon>Bacteria</taxon>
        <taxon>Fusobacteriati</taxon>
        <taxon>Fusobacteriota</taxon>
        <taxon>Fusobacteriia</taxon>
        <taxon>Fusobacteriales</taxon>
        <taxon>Fusobacteriaceae</taxon>
        <taxon>Fusobacterium</taxon>
    </lineage>
</organism>
<evidence type="ECO:0000313" key="1">
    <source>
        <dbReference type="EMBL" id="AVQ19513.1"/>
    </source>
</evidence>
<name>A0ABM6TYM8_FUSMR</name>
<dbReference type="RefSeq" id="WP_005887363.1">
    <property type="nucleotide sequence ID" value="NZ_CAXUGQ010000001.1"/>
</dbReference>
<keyword evidence="2" id="KW-1185">Reference proteome</keyword>
<dbReference type="GeneID" id="62763982"/>
<dbReference type="CDD" id="cd12208">
    <property type="entry name" value="DIP1984-like"/>
    <property type="match status" value="1"/>
</dbReference>
<dbReference type="Pfam" id="PF20935">
    <property type="entry name" value="DUF6847"/>
    <property type="match status" value="1"/>
</dbReference>
<reference evidence="2" key="1">
    <citation type="journal article" date="2018" name="MSphere">
        <title>Fusobacterium Genomics Using MinION and Illumina Sequencing Enables Genome Completion and Correction.</title>
        <authorList>
            <person name="Todd S.M."/>
            <person name="Settlage R.E."/>
            <person name="Lahmers K.K."/>
            <person name="Slade D.J."/>
        </authorList>
    </citation>
    <scope>NUCLEOTIDE SEQUENCE [LARGE SCALE GENOMIC DNA]</scope>
    <source>
        <strain evidence="2">ATCC 9817</strain>
    </source>
</reference>
<evidence type="ECO:0008006" key="3">
    <source>
        <dbReference type="Google" id="ProtNLM"/>
    </source>
</evidence>
<sequence>MKLAEALNIRADLNKKILQLKERLLRNAKVQDGEEPSENPETLLLELNSNLLELETFIKKINKTNSRTFYKDKTITDLIAERDILALNISIKRDFLKEASEKVNRYSSLEVKIFSTVNIPEKQKEIDKLSKSLRETDMKIQELNWTTELLED</sequence>
<dbReference type="Gene3D" id="6.10.320.10">
    <property type="match status" value="1"/>
</dbReference>
<proteinExistence type="predicted"/>
<dbReference type="NCBIfam" id="NF038048">
    <property type="entry name" value="DIP1984_fam"/>
    <property type="match status" value="1"/>
</dbReference>
<accession>A0ABM6TYM8</accession>
<protein>
    <recommendedName>
        <fullName evidence="3">Septicolysin</fullName>
    </recommendedName>
</protein>